<keyword evidence="1" id="KW-0472">Membrane</keyword>
<dbReference type="Proteomes" id="UP000422648">
    <property type="component" value="Segment"/>
</dbReference>
<keyword evidence="1" id="KW-0812">Transmembrane</keyword>
<feature type="transmembrane region" description="Helical" evidence="1">
    <location>
        <begin position="101"/>
        <end position="123"/>
    </location>
</feature>
<protein>
    <submittedName>
        <fullName evidence="2">Uncharacterized protein</fullName>
    </submittedName>
</protein>
<feature type="transmembrane region" description="Helical" evidence="1">
    <location>
        <begin position="60"/>
        <end position="81"/>
    </location>
</feature>
<evidence type="ECO:0000256" key="1">
    <source>
        <dbReference type="SAM" id="Phobius"/>
    </source>
</evidence>
<name>A0A5S9HXU9_9CAUD</name>
<dbReference type="GeneID" id="55803009"/>
<dbReference type="EMBL" id="AP019524">
    <property type="protein sequence ID" value="BBI90596.1"/>
    <property type="molecule type" value="Genomic_DNA"/>
</dbReference>
<evidence type="ECO:0000313" key="2">
    <source>
        <dbReference type="EMBL" id="BBI90596.1"/>
    </source>
</evidence>
<dbReference type="KEGG" id="vg:55803009"/>
<reference evidence="2 3" key="1">
    <citation type="journal article" date="2019" name="Arch. Virol.">
        <title>A novel jumbo Tenacibaculum maritimum lytic phage with head-fiber-like appendages.</title>
        <authorList>
            <person name="Kawato Y."/>
            <person name="Istiqomah I."/>
            <person name="Gaafar A.Y."/>
            <person name="Hanaoka M."/>
            <person name="Ishimaru K."/>
            <person name="Yasuike M."/>
            <person name="Nishiki I."/>
            <person name="Nakamura Y."/>
            <person name="Fujiwara A."/>
            <person name="Nakai T."/>
        </authorList>
    </citation>
    <scope>NUCLEOTIDE SEQUENCE [LARGE SCALE GENOMIC DNA]</scope>
    <source>
        <strain evidence="2 3">PTm1</strain>
    </source>
</reference>
<dbReference type="RefSeq" id="YP_009873888.1">
    <property type="nucleotide sequence ID" value="NC_049340.1"/>
</dbReference>
<evidence type="ECO:0000313" key="3">
    <source>
        <dbReference type="Proteomes" id="UP000422648"/>
    </source>
</evidence>
<sequence>MKTIRVNKQGIKVFGFKKKFALYGKNAYGMYRIELKNKFLFGDQIVTLYKSKNKPRFRNLSIINFLAPFITLCYFVCFWFSIPFILYWECTVNLWKGKENYYSWVSGILHFIGFYSLLGYLLVKWIF</sequence>
<proteinExistence type="predicted"/>
<organism evidence="2 3">
    <name type="scientific">Tenacibaculum phage PTm1</name>
    <dbReference type="NCBI Taxonomy" id="2547425"/>
    <lineage>
        <taxon>Viruses</taxon>
        <taxon>Duplodnaviria</taxon>
        <taxon>Heunggongvirae</taxon>
        <taxon>Uroviricota</taxon>
        <taxon>Caudoviricetes</taxon>
        <taxon>Shirahamavirus</taxon>
        <taxon>Shirahamavirus PTm1</taxon>
    </lineage>
</organism>
<keyword evidence="1" id="KW-1133">Transmembrane helix</keyword>
<accession>A0A5S9HXU9</accession>
<keyword evidence="3" id="KW-1185">Reference proteome</keyword>